<reference evidence="2" key="1">
    <citation type="journal article" date="2022" name="Mol. Ecol. Resour.">
        <title>The genomes of chicory, endive, great burdock and yacon provide insights into Asteraceae palaeo-polyploidization history and plant inulin production.</title>
        <authorList>
            <person name="Fan W."/>
            <person name="Wang S."/>
            <person name="Wang H."/>
            <person name="Wang A."/>
            <person name="Jiang F."/>
            <person name="Liu H."/>
            <person name="Zhao H."/>
            <person name="Xu D."/>
            <person name="Zhang Y."/>
        </authorList>
    </citation>
    <scope>NUCLEOTIDE SEQUENCE [LARGE SCALE GENOMIC DNA]</scope>
    <source>
        <strain evidence="2">cv. Yunnan</strain>
    </source>
</reference>
<evidence type="ECO:0000313" key="2">
    <source>
        <dbReference type="Proteomes" id="UP001056120"/>
    </source>
</evidence>
<gene>
    <name evidence="1" type="ORF">L1987_41126</name>
</gene>
<protein>
    <submittedName>
        <fullName evidence="1">Uncharacterized protein</fullName>
    </submittedName>
</protein>
<proteinExistence type="predicted"/>
<name>A0ACB9GV76_9ASTR</name>
<accession>A0ACB9GV76</accession>
<reference evidence="1 2" key="2">
    <citation type="journal article" date="2022" name="Mol. Ecol. Resour.">
        <title>The genomes of chicory, endive, great burdock and yacon provide insights into Asteraceae paleo-polyploidization history and plant inulin production.</title>
        <authorList>
            <person name="Fan W."/>
            <person name="Wang S."/>
            <person name="Wang H."/>
            <person name="Wang A."/>
            <person name="Jiang F."/>
            <person name="Liu H."/>
            <person name="Zhao H."/>
            <person name="Xu D."/>
            <person name="Zhang Y."/>
        </authorList>
    </citation>
    <scope>NUCLEOTIDE SEQUENCE [LARGE SCALE GENOMIC DNA]</scope>
    <source>
        <strain evidence="2">cv. Yunnan</strain>
        <tissue evidence="1">Leaves</tissue>
    </source>
</reference>
<organism evidence="1 2">
    <name type="scientific">Smallanthus sonchifolius</name>
    <dbReference type="NCBI Taxonomy" id="185202"/>
    <lineage>
        <taxon>Eukaryota</taxon>
        <taxon>Viridiplantae</taxon>
        <taxon>Streptophyta</taxon>
        <taxon>Embryophyta</taxon>
        <taxon>Tracheophyta</taxon>
        <taxon>Spermatophyta</taxon>
        <taxon>Magnoliopsida</taxon>
        <taxon>eudicotyledons</taxon>
        <taxon>Gunneridae</taxon>
        <taxon>Pentapetalae</taxon>
        <taxon>asterids</taxon>
        <taxon>campanulids</taxon>
        <taxon>Asterales</taxon>
        <taxon>Asteraceae</taxon>
        <taxon>Asteroideae</taxon>
        <taxon>Heliantheae alliance</taxon>
        <taxon>Millerieae</taxon>
        <taxon>Smallanthus</taxon>
    </lineage>
</organism>
<sequence>MATSNLDRLIVSFPHSDVGCQNLSDILDRQCKPSSSQTPIAIDIGSVNGEDIPKSPRSMEHRIPVTATCPPAPRKAKRVPTTGKRKASCFPVVRVPADFMVYMDAMLALNETVYVPDIVIGDLGKRLKLLPPPAHEA</sequence>
<dbReference type="EMBL" id="CM042030">
    <property type="protein sequence ID" value="KAI3786993.1"/>
    <property type="molecule type" value="Genomic_DNA"/>
</dbReference>
<comment type="caution">
    <text evidence="1">The sequence shown here is derived from an EMBL/GenBank/DDBJ whole genome shotgun (WGS) entry which is preliminary data.</text>
</comment>
<evidence type="ECO:0000313" key="1">
    <source>
        <dbReference type="EMBL" id="KAI3786993.1"/>
    </source>
</evidence>
<dbReference type="Proteomes" id="UP001056120">
    <property type="component" value="Linkage Group LG13"/>
</dbReference>
<keyword evidence="2" id="KW-1185">Reference proteome</keyword>